<feature type="compositionally biased region" description="Basic and acidic residues" evidence="3">
    <location>
        <begin position="36"/>
        <end position="58"/>
    </location>
</feature>
<reference evidence="5 6" key="1">
    <citation type="submission" date="2011-12" db="EMBL/GenBank/DDBJ databases">
        <title>Whole genome shotgun sequence of Gordonia effusa NBRC 100432.</title>
        <authorList>
            <person name="Yoshida I."/>
            <person name="Takarada H."/>
            <person name="Hosoyama A."/>
            <person name="Tsuchikane K."/>
            <person name="Katsumata H."/>
            <person name="Yamazaki S."/>
            <person name="Fujita N."/>
        </authorList>
    </citation>
    <scope>NUCLEOTIDE SEQUENCE [LARGE SCALE GENOMIC DNA]</scope>
    <source>
        <strain evidence="5 6">NBRC 100432</strain>
    </source>
</reference>
<dbReference type="Proteomes" id="UP000035034">
    <property type="component" value="Unassembled WGS sequence"/>
</dbReference>
<name>H0R4X1_9ACTN</name>
<keyword evidence="6" id="KW-1185">Reference proteome</keyword>
<comment type="caution">
    <text evidence="5">The sequence shown here is derived from an EMBL/GenBank/DDBJ whole genome shotgun (WGS) entry which is preliminary data.</text>
</comment>
<evidence type="ECO:0000256" key="2">
    <source>
        <dbReference type="ARBA" id="ARBA00023136"/>
    </source>
</evidence>
<proteinExistence type="predicted"/>
<dbReference type="STRING" id="1077974.GOEFS_106_00180"/>
<dbReference type="PANTHER" id="PTHR37042:SF4">
    <property type="entry name" value="OUTER MEMBRANE PROTEIN RV1973"/>
    <property type="match status" value="1"/>
</dbReference>
<keyword evidence="4" id="KW-1133">Transmembrane helix</keyword>
<dbReference type="EMBL" id="BAEH01000106">
    <property type="protein sequence ID" value="GAB20122.1"/>
    <property type="molecule type" value="Genomic_DNA"/>
</dbReference>
<sequence>MGTGNTPEAVDDSEVVSPTPTDASDVTSGTVGDGDSGAKESAVAKERPTEEVETDSAKKANGGSAADEDEDESVGSTKQSAKSARPVGRSGRGRGKSDGDSRASRWAEQGVRVPFLGLVALGVAFLVAVSVLGYLYWQESDRNSDLEGTVAAQRQTEQNRSAALAAAKDFLFTANNIDYTNLDPWFKQMTERSTGAFRDSYQPVQSGIGEVIKASQLKITGKISQAAISSQTDTTIRVLALVDQKVQSIKLTKETPVATAMYVDLMQDKGVWKVFGMNQAADQTVQSPENNTGIPVPGAPAATTPAPAPTP</sequence>
<evidence type="ECO:0000313" key="5">
    <source>
        <dbReference type="EMBL" id="GAB20122.1"/>
    </source>
</evidence>
<gene>
    <name evidence="5" type="ORF">GOEFS_106_00180</name>
</gene>
<comment type="subcellular location">
    <subcellularLocation>
        <location evidence="1">Membrane</location>
    </subcellularLocation>
</comment>
<dbReference type="PANTHER" id="PTHR37042">
    <property type="entry name" value="OUTER MEMBRANE PROTEIN RV1973"/>
    <property type="match status" value="1"/>
</dbReference>
<feature type="compositionally biased region" description="Basic and acidic residues" evidence="3">
    <location>
        <begin position="95"/>
        <end position="105"/>
    </location>
</feature>
<keyword evidence="4" id="KW-0812">Transmembrane</keyword>
<evidence type="ECO:0000313" key="6">
    <source>
        <dbReference type="Proteomes" id="UP000035034"/>
    </source>
</evidence>
<dbReference type="GO" id="GO:0016020">
    <property type="term" value="C:membrane"/>
    <property type="evidence" value="ECO:0007669"/>
    <property type="project" value="UniProtKB-SubCell"/>
</dbReference>
<dbReference type="AlphaFoldDB" id="H0R4X1"/>
<feature type="region of interest" description="Disordered" evidence="3">
    <location>
        <begin position="285"/>
        <end position="311"/>
    </location>
</feature>
<keyword evidence="2 4" id="KW-0472">Membrane</keyword>
<organism evidence="5 6">
    <name type="scientific">Gordonia effusa NBRC 100432</name>
    <dbReference type="NCBI Taxonomy" id="1077974"/>
    <lineage>
        <taxon>Bacteria</taxon>
        <taxon>Bacillati</taxon>
        <taxon>Actinomycetota</taxon>
        <taxon>Actinomycetes</taxon>
        <taxon>Mycobacteriales</taxon>
        <taxon>Gordoniaceae</taxon>
        <taxon>Gordonia</taxon>
    </lineage>
</organism>
<evidence type="ECO:0000256" key="4">
    <source>
        <dbReference type="SAM" id="Phobius"/>
    </source>
</evidence>
<feature type="compositionally biased region" description="Polar residues" evidence="3">
    <location>
        <begin position="16"/>
        <end position="30"/>
    </location>
</feature>
<feature type="region of interest" description="Disordered" evidence="3">
    <location>
        <begin position="1"/>
        <end position="105"/>
    </location>
</feature>
<feature type="transmembrane region" description="Helical" evidence="4">
    <location>
        <begin position="115"/>
        <end position="137"/>
    </location>
</feature>
<evidence type="ECO:0008006" key="7">
    <source>
        <dbReference type="Google" id="ProtNLM"/>
    </source>
</evidence>
<evidence type="ECO:0000256" key="3">
    <source>
        <dbReference type="SAM" id="MobiDB-lite"/>
    </source>
</evidence>
<evidence type="ECO:0000256" key="1">
    <source>
        <dbReference type="ARBA" id="ARBA00004370"/>
    </source>
</evidence>
<protein>
    <recommendedName>
        <fullName evidence="7">Mce-associated membrane protein</fullName>
    </recommendedName>
</protein>
<accession>H0R4X1</accession>